<keyword evidence="4" id="KW-1185">Reference proteome</keyword>
<protein>
    <recommendedName>
        <fullName evidence="2">DUF6594 domain-containing protein</fullName>
    </recommendedName>
</protein>
<dbReference type="Proteomes" id="UP001323617">
    <property type="component" value="Unassembled WGS sequence"/>
</dbReference>
<keyword evidence="1" id="KW-1133">Transmembrane helix</keyword>
<evidence type="ECO:0000256" key="1">
    <source>
        <dbReference type="SAM" id="Phobius"/>
    </source>
</evidence>
<dbReference type="RefSeq" id="XP_062806853.1">
    <property type="nucleotide sequence ID" value="XM_062940155.1"/>
</dbReference>
<dbReference type="GeneID" id="87960660"/>
<proteinExistence type="predicted"/>
<feature type="transmembrane region" description="Helical" evidence="1">
    <location>
        <begin position="78"/>
        <end position="102"/>
    </location>
</feature>
<feature type="domain" description="DUF6594" evidence="2">
    <location>
        <begin position="13"/>
        <end position="142"/>
    </location>
</feature>
<reference evidence="3 4" key="1">
    <citation type="journal article" date="2023" name="bioRxiv">
        <title>High-quality genome assemblies of four members of thePodospora anserinaspecies complex.</title>
        <authorList>
            <person name="Ament-Velasquez S.L."/>
            <person name="Vogan A.A."/>
            <person name="Wallerman O."/>
            <person name="Hartmann F."/>
            <person name="Gautier V."/>
            <person name="Silar P."/>
            <person name="Giraud T."/>
            <person name="Johannesson H."/>
        </authorList>
    </citation>
    <scope>NUCLEOTIDE SEQUENCE [LARGE SCALE GENOMIC DNA]</scope>
    <source>
        <strain evidence="3 4">CBS 124.78</strain>
    </source>
</reference>
<sequence length="181" mass="19986">MGSFPIRGLDRATWNPEFEHDLLTLRPRLTPDPISSFFNKHIFPLFHRLYGQRFKDPESGHLGIGEGIWTYRESKLGMVVDVVVTVVASLLPLLSTVVLLLIDESKDGVKLGVVVIFAAAFAFALATMTKARRVEAFAATAAHLQICCGKCGFLDKYINTVLMFTLKGGSEVACTDHGRYP</sequence>
<feature type="transmembrane region" description="Helical" evidence="1">
    <location>
        <begin position="108"/>
        <end position="126"/>
    </location>
</feature>
<dbReference type="PANTHER" id="PTHR34502">
    <property type="entry name" value="DUF6594 DOMAIN-CONTAINING PROTEIN-RELATED"/>
    <property type="match status" value="1"/>
</dbReference>
<name>A0ABR0ISK8_9PEZI</name>
<dbReference type="EMBL" id="JAFFHC010000001">
    <property type="protein sequence ID" value="KAK4683383.1"/>
    <property type="molecule type" value="Genomic_DNA"/>
</dbReference>
<dbReference type="Pfam" id="PF20237">
    <property type="entry name" value="DUF6594"/>
    <property type="match status" value="1"/>
</dbReference>
<evidence type="ECO:0000259" key="2">
    <source>
        <dbReference type="Pfam" id="PF20237"/>
    </source>
</evidence>
<comment type="caution">
    <text evidence="3">The sequence shown here is derived from an EMBL/GenBank/DDBJ whole genome shotgun (WGS) entry which is preliminary data.</text>
</comment>
<dbReference type="PANTHER" id="PTHR34502:SF5">
    <property type="entry name" value="DUF6594 DOMAIN-CONTAINING PROTEIN"/>
    <property type="match status" value="1"/>
</dbReference>
<dbReference type="InterPro" id="IPR046529">
    <property type="entry name" value="DUF6594"/>
</dbReference>
<gene>
    <name evidence="3" type="ORF">QC764_0028880</name>
</gene>
<evidence type="ECO:0000313" key="3">
    <source>
        <dbReference type="EMBL" id="KAK4683383.1"/>
    </source>
</evidence>
<organism evidence="3 4">
    <name type="scientific">Podospora pseudoanserina</name>
    <dbReference type="NCBI Taxonomy" id="2609844"/>
    <lineage>
        <taxon>Eukaryota</taxon>
        <taxon>Fungi</taxon>
        <taxon>Dikarya</taxon>
        <taxon>Ascomycota</taxon>
        <taxon>Pezizomycotina</taxon>
        <taxon>Sordariomycetes</taxon>
        <taxon>Sordariomycetidae</taxon>
        <taxon>Sordariales</taxon>
        <taxon>Podosporaceae</taxon>
        <taxon>Podospora</taxon>
    </lineage>
</organism>
<accession>A0ABR0ISK8</accession>
<keyword evidence="1" id="KW-0812">Transmembrane</keyword>
<evidence type="ECO:0000313" key="4">
    <source>
        <dbReference type="Proteomes" id="UP001323617"/>
    </source>
</evidence>
<keyword evidence="1" id="KW-0472">Membrane</keyword>